<comment type="similarity">
    <text evidence="1">Belongs to the Cyclase 1 superfamily.</text>
</comment>
<dbReference type="GO" id="GO:0019441">
    <property type="term" value="P:L-tryptophan catabolic process to kynurenine"/>
    <property type="evidence" value="ECO:0007669"/>
    <property type="project" value="InterPro"/>
</dbReference>
<evidence type="ECO:0000256" key="1">
    <source>
        <dbReference type="ARBA" id="ARBA00007865"/>
    </source>
</evidence>
<dbReference type="SUPFAM" id="SSF102198">
    <property type="entry name" value="Putative cyclase"/>
    <property type="match status" value="1"/>
</dbReference>
<dbReference type="OrthoDB" id="7108654at2759"/>
<evidence type="ECO:0000313" key="2">
    <source>
        <dbReference type="EMBL" id="OCH93484.1"/>
    </source>
</evidence>
<dbReference type="AlphaFoldDB" id="A0A8E2DPP3"/>
<dbReference type="Gene3D" id="3.50.30.50">
    <property type="entry name" value="Putative cyclase"/>
    <property type="match status" value="1"/>
</dbReference>
<dbReference type="PANTHER" id="PTHR31118">
    <property type="entry name" value="CYCLASE-LIKE PROTEIN 2"/>
    <property type="match status" value="1"/>
</dbReference>
<dbReference type="Pfam" id="PF04199">
    <property type="entry name" value="Cyclase"/>
    <property type="match status" value="1"/>
</dbReference>
<keyword evidence="3" id="KW-1185">Reference proteome</keyword>
<proteinExistence type="inferred from homology"/>
<name>A0A8E2DPP3_9APHY</name>
<dbReference type="PANTHER" id="PTHR31118:SF12">
    <property type="entry name" value="CYCLASE-LIKE PROTEIN 2"/>
    <property type="match status" value="1"/>
</dbReference>
<gene>
    <name evidence="2" type="ORF">OBBRIDRAFT_305671</name>
</gene>
<evidence type="ECO:0000313" key="3">
    <source>
        <dbReference type="Proteomes" id="UP000250043"/>
    </source>
</evidence>
<accession>A0A8E2DPP3</accession>
<reference evidence="2 3" key="1">
    <citation type="submission" date="2016-07" db="EMBL/GenBank/DDBJ databases">
        <title>Draft genome of the white-rot fungus Obba rivulosa 3A-2.</title>
        <authorList>
            <consortium name="DOE Joint Genome Institute"/>
            <person name="Miettinen O."/>
            <person name="Riley R."/>
            <person name="Acob R."/>
            <person name="Barry K."/>
            <person name="Cullen D."/>
            <person name="De Vries R."/>
            <person name="Hainaut M."/>
            <person name="Hatakka A."/>
            <person name="Henrissat B."/>
            <person name="Hilden K."/>
            <person name="Kuo R."/>
            <person name="Labutti K."/>
            <person name="Lipzen A."/>
            <person name="Makela M.R."/>
            <person name="Sandor L."/>
            <person name="Spatafora J.W."/>
            <person name="Grigoriev I.V."/>
            <person name="Hibbett D.S."/>
        </authorList>
    </citation>
    <scope>NUCLEOTIDE SEQUENCE [LARGE SCALE GENOMIC DNA]</scope>
    <source>
        <strain evidence="2 3">3A-2</strain>
    </source>
</reference>
<organism evidence="2 3">
    <name type="scientific">Obba rivulosa</name>
    <dbReference type="NCBI Taxonomy" id="1052685"/>
    <lineage>
        <taxon>Eukaryota</taxon>
        <taxon>Fungi</taxon>
        <taxon>Dikarya</taxon>
        <taxon>Basidiomycota</taxon>
        <taxon>Agaricomycotina</taxon>
        <taxon>Agaricomycetes</taxon>
        <taxon>Polyporales</taxon>
        <taxon>Gelatoporiaceae</taxon>
        <taxon>Obba</taxon>
    </lineage>
</organism>
<dbReference type="GO" id="GO:0004061">
    <property type="term" value="F:arylformamidase activity"/>
    <property type="evidence" value="ECO:0007669"/>
    <property type="project" value="InterPro"/>
</dbReference>
<sequence length="228" mass="24964">MNESPDYVDLTHLLDDNVQIYPGDPKYSCCPALTISNDGLNVQTISMGSHTGTHVDAPYHFFEDGIRVDELPISTFVARVLVVDLTSKQAKERISWADLAQVEDEMRRLASTKEGVALLLRTGWSRHWGSPTYFDHPFLERDAAEKIIQAGVRILGVDTLSPDETRTDGSTPDFGVHEIVLGAGAVIAENLNGLEVVCEGEWVVYLVPLKLAGGDGSPVRAFASRVRS</sequence>
<dbReference type="InterPro" id="IPR007325">
    <property type="entry name" value="KFase/CYL"/>
</dbReference>
<dbReference type="InterPro" id="IPR037175">
    <property type="entry name" value="KFase_sf"/>
</dbReference>
<protein>
    <submittedName>
        <fullName evidence="2">Putative cyclase</fullName>
    </submittedName>
</protein>
<dbReference type="Proteomes" id="UP000250043">
    <property type="component" value="Unassembled WGS sequence"/>
</dbReference>
<dbReference type="EMBL" id="KV722354">
    <property type="protein sequence ID" value="OCH93484.1"/>
    <property type="molecule type" value="Genomic_DNA"/>
</dbReference>